<dbReference type="AlphaFoldDB" id="A0A1G9DYR0"/>
<dbReference type="RefSeq" id="WP_084337101.1">
    <property type="nucleotide sequence ID" value="NZ_FNFD01000009.1"/>
</dbReference>
<gene>
    <name evidence="1" type="ORF">SAMN05216186_109152</name>
</gene>
<evidence type="ECO:0000313" key="2">
    <source>
        <dbReference type="Proteomes" id="UP000198706"/>
    </source>
</evidence>
<dbReference type="EMBL" id="FNFD01000009">
    <property type="protein sequence ID" value="SDK69031.1"/>
    <property type="molecule type" value="Genomic_DNA"/>
</dbReference>
<organism evidence="1 2">
    <name type="scientific">Pseudomonas indica</name>
    <dbReference type="NCBI Taxonomy" id="137658"/>
    <lineage>
        <taxon>Bacteria</taxon>
        <taxon>Pseudomonadati</taxon>
        <taxon>Pseudomonadota</taxon>
        <taxon>Gammaproteobacteria</taxon>
        <taxon>Pseudomonadales</taxon>
        <taxon>Pseudomonadaceae</taxon>
        <taxon>Pseudomonas</taxon>
    </lineage>
</organism>
<protein>
    <submittedName>
        <fullName evidence="1">Uncharacterized protein</fullName>
    </submittedName>
</protein>
<sequence>MAYQTGVITSAADLVVVITDFAVANGWTSNGNVLSKGDTYIRLTASSSSEVRIDSARNGNFVAPDLCVRHSRIYNTSWPTSATYHLCAFDNPDTVWCTINFAVTTHQHIGFGTIEKYGNWAGGGWFHAQHTPASADGSVCSVIDGSQQPYYPSSPRECALFWSPNMRDSWNGYYQENAASNLHCELRGYVWEPPTGTATIGVHCPTILSPIQKYNPNVFNGQTVLTPFQLFLQNTDGHYMSIGHVGHLRFVRLTNYNPGDVIELGADRWKLFPWHVKNAAYPDGKQAAYSDGNYSTGLLGVAVLYDGP</sequence>
<accession>A0A1G9DYR0</accession>
<reference evidence="1 2" key="1">
    <citation type="submission" date="2016-10" db="EMBL/GenBank/DDBJ databases">
        <authorList>
            <person name="de Groot N.N."/>
        </authorList>
    </citation>
    <scope>NUCLEOTIDE SEQUENCE [LARGE SCALE GENOMIC DNA]</scope>
    <source>
        <strain evidence="1 2">JCM 21544</strain>
    </source>
</reference>
<name>A0A1G9DYR0_9PSED</name>
<dbReference type="STRING" id="137658.SAMN05216186_109152"/>
<keyword evidence="2" id="KW-1185">Reference proteome</keyword>
<evidence type="ECO:0000313" key="1">
    <source>
        <dbReference type="EMBL" id="SDK69031.1"/>
    </source>
</evidence>
<proteinExistence type="predicted"/>
<dbReference type="Proteomes" id="UP000198706">
    <property type="component" value="Unassembled WGS sequence"/>
</dbReference>